<dbReference type="RefSeq" id="WP_130286670.1">
    <property type="nucleotide sequence ID" value="NZ_SGXE01000002.1"/>
</dbReference>
<dbReference type="InterPro" id="IPR046888">
    <property type="entry name" value="pYEATS"/>
</dbReference>
<dbReference type="InterPro" id="IPR038704">
    <property type="entry name" value="YEAST_sf"/>
</dbReference>
<evidence type="ECO:0000259" key="1">
    <source>
        <dbReference type="PROSITE" id="PS51037"/>
    </source>
</evidence>
<evidence type="ECO:0000313" key="2">
    <source>
        <dbReference type="EMBL" id="RZS93544.1"/>
    </source>
</evidence>
<feature type="domain" description="YEATS" evidence="1">
    <location>
        <begin position="1"/>
        <end position="110"/>
    </location>
</feature>
<dbReference type="EMBL" id="SGXE01000002">
    <property type="protein sequence ID" value="RZS93544.1"/>
    <property type="molecule type" value="Genomic_DNA"/>
</dbReference>
<dbReference type="Pfam" id="PF20305">
    <property type="entry name" value="pYEATS"/>
    <property type="match status" value="1"/>
</dbReference>
<accession>A0A4Q7P1F6</accession>
<dbReference type="InterPro" id="IPR055129">
    <property type="entry name" value="YEATS_dom"/>
</dbReference>
<evidence type="ECO:0000313" key="3">
    <source>
        <dbReference type="Proteomes" id="UP000292262"/>
    </source>
</evidence>
<organism evidence="2 3">
    <name type="scientific">Aquimarina brevivitae</name>
    <dbReference type="NCBI Taxonomy" id="323412"/>
    <lineage>
        <taxon>Bacteria</taxon>
        <taxon>Pseudomonadati</taxon>
        <taxon>Bacteroidota</taxon>
        <taxon>Flavobacteriia</taxon>
        <taxon>Flavobacteriales</taxon>
        <taxon>Flavobacteriaceae</taxon>
        <taxon>Aquimarina</taxon>
    </lineage>
</organism>
<keyword evidence="3" id="KW-1185">Reference proteome</keyword>
<dbReference type="AlphaFoldDB" id="A0A4Q7P1F6"/>
<name>A0A4Q7P1F6_9FLAO</name>
<comment type="caution">
    <text evidence="2">The sequence shown here is derived from an EMBL/GenBank/DDBJ whole genome shotgun (WGS) entry which is preliminary data.</text>
</comment>
<dbReference type="Proteomes" id="UP000292262">
    <property type="component" value="Unassembled WGS sequence"/>
</dbReference>
<dbReference type="Gene3D" id="2.60.40.1970">
    <property type="entry name" value="YEATS domain"/>
    <property type="match status" value="1"/>
</dbReference>
<protein>
    <submittedName>
        <fullName evidence="2">YEATS family protein</fullName>
    </submittedName>
</protein>
<reference evidence="2 3" key="1">
    <citation type="submission" date="2019-02" db="EMBL/GenBank/DDBJ databases">
        <title>Genomic Encyclopedia of Type Strains, Phase IV (KMG-IV): sequencing the most valuable type-strain genomes for metagenomic binning, comparative biology and taxonomic classification.</title>
        <authorList>
            <person name="Goeker M."/>
        </authorList>
    </citation>
    <scope>NUCLEOTIDE SEQUENCE [LARGE SCALE GENOMIC DNA]</scope>
    <source>
        <strain evidence="2 3">DSM 17196</strain>
    </source>
</reference>
<dbReference type="PROSITE" id="PS51037">
    <property type="entry name" value="YEATS"/>
    <property type="match status" value="1"/>
</dbReference>
<gene>
    <name evidence="2" type="ORF">EV197_2124</name>
</gene>
<proteinExistence type="predicted"/>
<dbReference type="OrthoDB" id="1448763at2"/>
<sequence length="110" mass="12902">MEQKYNLKAILNTNYEPITFRLKGKPHYQIFLQIESSSFDPGLDQVTYVEYKLHKTFKNRTRIAKSKHNNFEIEIKAWGTFVVQCTVGQKDAEPFVFSQDIKDVLEKKAV</sequence>